<name>A0ACC0DYH2_9BASI</name>
<evidence type="ECO:0000313" key="2">
    <source>
        <dbReference type="Proteomes" id="UP001060170"/>
    </source>
</evidence>
<protein>
    <submittedName>
        <fullName evidence="1">Uncharacterized protein</fullName>
    </submittedName>
</protein>
<reference evidence="2" key="2">
    <citation type="journal article" date="2018" name="Mol. Plant Microbe Interact.">
        <title>Genome sequence resources for the wheat stripe rust pathogen (Puccinia striiformis f. sp. tritici) and the barley stripe rust pathogen (Puccinia striiformis f. sp. hordei).</title>
        <authorList>
            <person name="Xia C."/>
            <person name="Wang M."/>
            <person name="Yin C."/>
            <person name="Cornejo O.E."/>
            <person name="Hulbert S.H."/>
            <person name="Chen X."/>
        </authorList>
    </citation>
    <scope>NUCLEOTIDE SEQUENCE [LARGE SCALE GENOMIC DNA]</scope>
    <source>
        <strain evidence="2">93-210</strain>
    </source>
</reference>
<reference evidence="1 2" key="3">
    <citation type="journal article" date="2022" name="Microbiol. Spectr.">
        <title>Folding features and dynamics of 3D genome architecture in plant fungal pathogens.</title>
        <authorList>
            <person name="Xia C."/>
        </authorList>
    </citation>
    <scope>NUCLEOTIDE SEQUENCE [LARGE SCALE GENOMIC DNA]</scope>
    <source>
        <strain evidence="1 2">93-210</strain>
    </source>
</reference>
<reference evidence="2" key="1">
    <citation type="journal article" date="2018" name="BMC Genomics">
        <title>Genomic insights into host adaptation between the wheat stripe rust pathogen (Puccinia striiformis f. sp. tritici) and the barley stripe rust pathogen (Puccinia striiformis f. sp. hordei).</title>
        <authorList>
            <person name="Xia C."/>
            <person name="Wang M."/>
            <person name="Yin C."/>
            <person name="Cornejo O.E."/>
            <person name="Hulbert S.H."/>
            <person name="Chen X."/>
        </authorList>
    </citation>
    <scope>NUCLEOTIDE SEQUENCE [LARGE SCALE GENOMIC DNA]</scope>
    <source>
        <strain evidence="2">93-210</strain>
    </source>
</reference>
<keyword evidence="2" id="KW-1185">Reference proteome</keyword>
<gene>
    <name evidence="1" type="ORF">MJO28_012808</name>
</gene>
<accession>A0ACC0DYH2</accession>
<evidence type="ECO:0000313" key="1">
    <source>
        <dbReference type="EMBL" id="KAI7940523.1"/>
    </source>
</evidence>
<dbReference type="Proteomes" id="UP001060170">
    <property type="component" value="Chromosome 13"/>
</dbReference>
<sequence>MGALDQMLELLSQQVIPAINPVRSSGIPDPTIDLASPPPTNTPKEKQKNHKKKRLAVDVEDNVDGKRSKGNNYQESELMELCTAWVAISEYSRSMGKSSTGHNQFQGCVIQVEELDPSGYVTQDQLDMAQDLYKKDQGKSCGHVRCYCILVKSPKWNKYFRNSTQKHSTNRVESGLKSAGAAVQGTALSTMIEANADPRKLLDRISTNQKDIVHKELAGKVAPIRPEGKEPESSAATSDLPAPDSELTQTGLQSNNPESTQPEVQSGTVPKQPISKKKAKALHQAKGKGVDNWKDNVATAQNEIAAQEAKRQNDIFDREATSLESIAKTAEANAEMAIMNKALTNCNETVRKYFELKQKVIIEALGQLISFNLGD</sequence>
<organism evidence="1 2">
    <name type="scientific">Puccinia striiformis f. sp. tritici</name>
    <dbReference type="NCBI Taxonomy" id="168172"/>
    <lineage>
        <taxon>Eukaryota</taxon>
        <taxon>Fungi</taxon>
        <taxon>Dikarya</taxon>
        <taxon>Basidiomycota</taxon>
        <taxon>Pucciniomycotina</taxon>
        <taxon>Pucciniomycetes</taxon>
        <taxon>Pucciniales</taxon>
        <taxon>Pucciniaceae</taxon>
        <taxon>Puccinia</taxon>
    </lineage>
</organism>
<comment type="caution">
    <text evidence="1">The sequence shown here is derived from an EMBL/GenBank/DDBJ whole genome shotgun (WGS) entry which is preliminary data.</text>
</comment>
<proteinExistence type="predicted"/>
<dbReference type="EMBL" id="CM045877">
    <property type="protein sequence ID" value="KAI7940523.1"/>
    <property type="molecule type" value="Genomic_DNA"/>
</dbReference>